<dbReference type="InterPro" id="IPR029052">
    <property type="entry name" value="Metallo-depent_PP-like"/>
</dbReference>
<reference evidence="3" key="1">
    <citation type="submission" date="2017-09" db="EMBL/GenBank/DDBJ databases">
        <authorList>
            <person name="Varghese N."/>
            <person name="Submissions S."/>
        </authorList>
    </citation>
    <scope>NUCLEOTIDE SEQUENCE [LARGE SCALE GENOMIC DNA]</scope>
    <source>
        <strain evidence="3">DSM 29961</strain>
    </source>
</reference>
<dbReference type="Pfam" id="PF00149">
    <property type="entry name" value="Metallophos"/>
    <property type="match status" value="1"/>
</dbReference>
<gene>
    <name evidence="2" type="ORF">SAMN06269250_0013</name>
</gene>
<dbReference type="InterPro" id="IPR004843">
    <property type="entry name" value="Calcineurin-like_PHP"/>
</dbReference>
<evidence type="ECO:0000313" key="2">
    <source>
        <dbReference type="EMBL" id="SOD99484.1"/>
    </source>
</evidence>
<sequence length="307" mass="35015">MYLMNRRTLLKSAALLPAIATETVISPNLARKRSVRFAYLGDTHITPDAKPVEHIAKCFRHVQNQADKPSFILHGGDVIMDALAEDRQKVQQQWDAWNKLVKSDNSLPIEYCIGNHDIWGFENAKTDLLYGKKWAIDEMKISGRYRSFDRNGWHFIILDSVQPKPDGKWYTGNIDAEQMDWLKADLAKTSPKTPILVLSHIPIFSPTGFFSETNVKDGMWNISAGLILANTPELLKLFYQYPNVKAALSGHMHLLDRVEYNGVTYLCNGAVSGNWWKNDVYQQTKAGYALFDLYDDGSVERTYLSYM</sequence>
<feature type="domain" description="Calcineurin-like phosphoesterase" evidence="1">
    <location>
        <begin position="36"/>
        <end position="253"/>
    </location>
</feature>
<dbReference type="GO" id="GO:0016787">
    <property type="term" value="F:hydrolase activity"/>
    <property type="evidence" value="ECO:0007669"/>
    <property type="project" value="InterPro"/>
</dbReference>
<dbReference type="PANTHER" id="PTHR43143:SF1">
    <property type="entry name" value="SERINE_THREONINE-PROTEIN PHOSPHATASE CPPED1"/>
    <property type="match status" value="1"/>
</dbReference>
<dbReference type="Gene3D" id="3.60.21.10">
    <property type="match status" value="1"/>
</dbReference>
<dbReference type="Proteomes" id="UP000219452">
    <property type="component" value="Unassembled WGS sequence"/>
</dbReference>
<organism evidence="2 3">
    <name type="scientific">Spirosoma fluviale</name>
    <dbReference type="NCBI Taxonomy" id="1597977"/>
    <lineage>
        <taxon>Bacteria</taxon>
        <taxon>Pseudomonadati</taxon>
        <taxon>Bacteroidota</taxon>
        <taxon>Cytophagia</taxon>
        <taxon>Cytophagales</taxon>
        <taxon>Cytophagaceae</taxon>
        <taxon>Spirosoma</taxon>
    </lineage>
</organism>
<dbReference type="InterPro" id="IPR051918">
    <property type="entry name" value="STPP_CPPED1"/>
</dbReference>
<name>A0A286GWQ1_9BACT</name>
<dbReference type="EMBL" id="OCNH01000010">
    <property type="protein sequence ID" value="SOD99484.1"/>
    <property type="molecule type" value="Genomic_DNA"/>
</dbReference>
<evidence type="ECO:0000259" key="1">
    <source>
        <dbReference type="Pfam" id="PF00149"/>
    </source>
</evidence>
<evidence type="ECO:0000313" key="3">
    <source>
        <dbReference type="Proteomes" id="UP000219452"/>
    </source>
</evidence>
<keyword evidence="3" id="KW-1185">Reference proteome</keyword>
<protein>
    <submittedName>
        <fullName evidence="2">Calcineurin-like phosphoesterase</fullName>
    </submittedName>
</protein>
<accession>A0A286GWQ1</accession>
<dbReference type="AlphaFoldDB" id="A0A286GWQ1"/>
<dbReference type="SUPFAM" id="SSF56300">
    <property type="entry name" value="Metallo-dependent phosphatases"/>
    <property type="match status" value="1"/>
</dbReference>
<dbReference type="PANTHER" id="PTHR43143">
    <property type="entry name" value="METALLOPHOSPHOESTERASE, CALCINEURIN SUPERFAMILY"/>
    <property type="match status" value="1"/>
</dbReference>
<proteinExistence type="predicted"/>